<dbReference type="AlphaFoldDB" id="A0AAN5CXD5"/>
<protein>
    <submittedName>
        <fullName evidence="1">Uncharacterized protein</fullName>
    </submittedName>
</protein>
<accession>A0AAN5CXD5</accession>
<sequence length="68" mass="7891">IPCFVFKCIRFLSDRFKISKVKLANILMDDQFFRHYESSFTSSVSKFDVSGVVEGSEEQYEKPEPSLC</sequence>
<proteinExistence type="predicted"/>
<keyword evidence="2" id="KW-1185">Reference proteome</keyword>
<name>A0AAN5CXD5_9BILA</name>
<comment type="caution">
    <text evidence="1">The sequence shown here is derived from an EMBL/GenBank/DDBJ whole genome shotgun (WGS) entry which is preliminary data.</text>
</comment>
<reference evidence="2" key="1">
    <citation type="submission" date="2022-10" db="EMBL/GenBank/DDBJ databases">
        <title>Genome assembly of Pristionchus species.</title>
        <authorList>
            <person name="Yoshida K."/>
            <person name="Sommer R.J."/>
        </authorList>
    </citation>
    <scope>NUCLEOTIDE SEQUENCE [LARGE SCALE GENOMIC DNA]</scope>
    <source>
        <strain evidence="2">RS5460</strain>
    </source>
</reference>
<feature type="non-terminal residue" evidence="1">
    <location>
        <position position="1"/>
    </location>
</feature>
<gene>
    <name evidence="1" type="ORF">PMAYCL1PPCAC_22778</name>
</gene>
<dbReference type="Proteomes" id="UP001328107">
    <property type="component" value="Unassembled WGS sequence"/>
</dbReference>
<organism evidence="1 2">
    <name type="scientific">Pristionchus mayeri</name>
    <dbReference type="NCBI Taxonomy" id="1317129"/>
    <lineage>
        <taxon>Eukaryota</taxon>
        <taxon>Metazoa</taxon>
        <taxon>Ecdysozoa</taxon>
        <taxon>Nematoda</taxon>
        <taxon>Chromadorea</taxon>
        <taxon>Rhabditida</taxon>
        <taxon>Rhabditina</taxon>
        <taxon>Diplogasteromorpha</taxon>
        <taxon>Diplogasteroidea</taxon>
        <taxon>Neodiplogasteridae</taxon>
        <taxon>Pristionchus</taxon>
    </lineage>
</organism>
<evidence type="ECO:0000313" key="2">
    <source>
        <dbReference type="Proteomes" id="UP001328107"/>
    </source>
</evidence>
<feature type="non-terminal residue" evidence="1">
    <location>
        <position position="68"/>
    </location>
</feature>
<evidence type="ECO:0000313" key="1">
    <source>
        <dbReference type="EMBL" id="GMR52583.1"/>
    </source>
</evidence>
<dbReference type="EMBL" id="BTRK01000005">
    <property type="protein sequence ID" value="GMR52583.1"/>
    <property type="molecule type" value="Genomic_DNA"/>
</dbReference>